<dbReference type="AlphaFoldDB" id="A0A371IE82"/>
<gene>
    <name evidence="1" type="ORF">CR513_01812</name>
</gene>
<evidence type="ECO:0000313" key="2">
    <source>
        <dbReference type="Proteomes" id="UP000257109"/>
    </source>
</evidence>
<keyword evidence="2" id="KW-1185">Reference proteome</keyword>
<comment type="caution">
    <text evidence="1">The sequence shown here is derived from an EMBL/GenBank/DDBJ whole genome shotgun (WGS) entry which is preliminary data.</text>
</comment>
<organism evidence="1 2">
    <name type="scientific">Mucuna pruriens</name>
    <name type="common">Velvet bean</name>
    <name type="synonym">Dolichos pruriens</name>
    <dbReference type="NCBI Taxonomy" id="157652"/>
    <lineage>
        <taxon>Eukaryota</taxon>
        <taxon>Viridiplantae</taxon>
        <taxon>Streptophyta</taxon>
        <taxon>Embryophyta</taxon>
        <taxon>Tracheophyta</taxon>
        <taxon>Spermatophyta</taxon>
        <taxon>Magnoliopsida</taxon>
        <taxon>eudicotyledons</taxon>
        <taxon>Gunneridae</taxon>
        <taxon>Pentapetalae</taxon>
        <taxon>rosids</taxon>
        <taxon>fabids</taxon>
        <taxon>Fabales</taxon>
        <taxon>Fabaceae</taxon>
        <taxon>Papilionoideae</taxon>
        <taxon>50 kb inversion clade</taxon>
        <taxon>NPAAA clade</taxon>
        <taxon>indigoferoid/millettioid clade</taxon>
        <taxon>Phaseoleae</taxon>
        <taxon>Mucuna</taxon>
    </lineage>
</organism>
<dbReference type="Proteomes" id="UP000257109">
    <property type="component" value="Unassembled WGS sequence"/>
</dbReference>
<protein>
    <submittedName>
        <fullName evidence="1">Uncharacterized protein</fullName>
    </submittedName>
</protein>
<dbReference type="OrthoDB" id="10454367at2759"/>
<dbReference type="EMBL" id="QJKJ01000300">
    <property type="protein sequence ID" value="RDY13304.1"/>
    <property type="molecule type" value="Genomic_DNA"/>
</dbReference>
<accession>A0A371IE82</accession>
<evidence type="ECO:0000313" key="1">
    <source>
        <dbReference type="EMBL" id="RDY13304.1"/>
    </source>
</evidence>
<proteinExistence type="predicted"/>
<reference evidence="1" key="1">
    <citation type="submission" date="2018-05" db="EMBL/GenBank/DDBJ databases">
        <title>Draft genome of Mucuna pruriens seed.</title>
        <authorList>
            <person name="Nnadi N.E."/>
            <person name="Vos R."/>
            <person name="Hasami M.H."/>
            <person name="Devisetty U.K."/>
            <person name="Aguiy J.C."/>
        </authorList>
    </citation>
    <scope>NUCLEOTIDE SEQUENCE [LARGE SCALE GENOMIC DNA]</scope>
    <source>
        <strain evidence="1">JCA_2017</strain>
    </source>
</reference>
<sequence length="55" mass="6512">MNELEAARAHNLITIKIWEKFAYTNFPLVELISSYNYTMNGRRVAIRRKSHKCIV</sequence>
<feature type="non-terminal residue" evidence="1">
    <location>
        <position position="55"/>
    </location>
</feature>
<name>A0A371IE82_MUCPR</name>